<feature type="transmembrane region" description="Helical" evidence="1">
    <location>
        <begin position="12"/>
        <end position="33"/>
    </location>
</feature>
<dbReference type="Gene3D" id="3.30.70.330">
    <property type="match status" value="1"/>
</dbReference>
<evidence type="ECO:0000313" key="2">
    <source>
        <dbReference type="EMBL" id="RZC79571.1"/>
    </source>
</evidence>
<keyword evidence="1" id="KW-0472">Membrane</keyword>
<dbReference type="SUPFAM" id="SSF54928">
    <property type="entry name" value="RNA-binding domain, RBD"/>
    <property type="match status" value="1"/>
</dbReference>
<evidence type="ECO:0008006" key="4">
    <source>
        <dbReference type="Google" id="ProtNLM"/>
    </source>
</evidence>
<proteinExistence type="predicted"/>
<dbReference type="Proteomes" id="UP000316621">
    <property type="component" value="Chromosome 9"/>
</dbReference>
<keyword evidence="1" id="KW-0812">Transmembrane</keyword>
<gene>
    <name evidence="2" type="ORF">C5167_003786</name>
</gene>
<dbReference type="GO" id="GO:0003676">
    <property type="term" value="F:nucleic acid binding"/>
    <property type="evidence" value="ECO:0007669"/>
    <property type="project" value="InterPro"/>
</dbReference>
<keyword evidence="1" id="KW-1133">Transmembrane helix</keyword>
<organism evidence="2 3">
    <name type="scientific">Papaver somniferum</name>
    <name type="common">Opium poppy</name>
    <dbReference type="NCBI Taxonomy" id="3469"/>
    <lineage>
        <taxon>Eukaryota</taxon>
        <taxon>Viridiplantae</taxon>
        <taxon>Streptophyta</taxon>
        <taxon>Embryophyta</taxon>
        <taxon>Tracheophyta</taxon>
        <taxon>Spermatophyta</taxon>
        <taxon>Magnoliopsida</taxon>
        <taxon>Ranunculales</taxon>
        <taxon>Papaveraceae</taxon>
        <taxon>Papaveroideae</taxon>
        <taxon>Papaver</taxon>
    </lineage>
</organism>
<reference evidence="2 3" key="1">
    <citation type="journal article" date="2018" name="Science">
        <title>The opium poppy genome and morphinan production.</title>
        <authorList>
            <person name="Guo L."/>
            <person name="Winzer T."/>
            <person name="Yang X."/>
            <person name="Li Y."/>
            <person name="Ning Z."/>
            <person name="He Z."/>
            <person name="Teodor R."/>
            <person name="Lu Y."/>
            <person name="Bowser T.A."/>
            <person name="Graham I.A."/>
            <person name="Ye K."/>
        </authorList>
    </citation>
    <scope>NUCLEOTIDE SEQUENCE [LARGE SCALE GENOMIC DNA]</scope>
    <source>
        <strain evidence="3">cv. HN1</strain>
        <tissue evidence="2">Leaves</tissue>
    </source>
</reference>
<accession>A0A4Y7L5B3</accession>
<dbReference type="EMBL" id="CM010723">
    <property type="protein sequence ID" value="RZC79571.1"/>
    <property type="molecule type" value="Genomic_DNA"/>
</dbReference>
<dbReference type="InterPro" id="IPR035979">
    <property type="entry name" value="RBD_domain_sf"/>
</dbReference>
<keyword evidence="3" id="KW-1185">Reference proteome</keyword>
<dbReference type="AlphaFoldDB" id="A0A4Y7L5B3"/>
<name>A0A4Y7L5B3_PAPSO</name>
<evidence type="ECO:0000313" key="3">
    <source>
        <dbReference type="Proteomes" id="UP000316621"/>
    </source>
</evidence>
<dbReference type="Gramene" id="RZC79571">
    <property type="protein sequence ID" value="RZC79571"/>
    <property type="gene ID" value="C5167_003786"/>
</dbReference>
<dbReference type="InterPro" id="IPR012677">
    <property type="entry name" value="Nucleotide-bd_a/b_plait_sf"/>
</dbReference>
<protein>
    <recommendedName>
        <fullName evidence="4">RRM domain-containing protein</fullName>
    </recommendedName>
</protein>
<sequence>MGDHHQILTVDAVLVMMFQTIVLPFMVVVWAVIGTTNLYSRKLLSNTEKSLKWGIKRVWFVQFLSEKSASTALEELSGQLLDGRNIRVFYASKDG</sequence>
<evidence type="ECO:0000256" key="1">
    <source>
        <dbReference type="SAM" id="Phobius"/>
    </source>
</evidence>